<gene>
    <name evidence="1" type="ORF">SDC9_105390</name>
</gene>
<dbReference type="AlphaFoldDB" id="A0A645AZH9"/>
<dbReference type="EMBL" id="VSSQ01016831">
    <property type="protein sequence ID" value="MPM58559.1"/>
    <property type="molecule type" value="Genomic_DNA"/>
</dbReference>
<comment type="caution">
    <text evidence="1">The sequence shown here is derived from an EMBL/GenBank/DDBJ whole genome shotgun (WGS) entry which is preliminary data.</text>
</comment>
<sequence>MAKVAIPLILIIGGYLKASCQISDTLENLISQWMLDHARTDGHQQMGTLLIDAAYQTSFPVIAEGCLYFGAIQRWIIHTLYGSDGTQLPEQLIHIAHFHLQLVRVGVIHQLTGSAGAGQGTFCITFHSLHGGGKRRLCQLSFLPLFAMLVL</sequence>
<reference evidence="1" key="1">
    <citation type="submission" date="2019-08" db="EMBL/GenBank/DDBJ databases">
        <authorList>
            <person name="Kucharzyk K."/>
            <person name="Murdoch R.W."/>
            <person name="Higgins S."/>
            <person name="Loffler F."/>
        </authorList>
    </citation>
    <scope>NUCLEOTIDE SEQUENCE</scope>
</reference>
<proteinExistence type="predicted"/>
<name>A0A645AZH9_9ZZZZ</name>
<accession>A0A645AZH9</accession>
<protein>
    <submittedName>
        <fullName evidence="1">Uncharacterized protein</fullName>
    </submittedName>
</protein>
<organism evidence="1">
    <name type="scientific">bioreactor metagenome</name>
    <dbReference type="NCBI Taxonomy" id="1076179"/>
    <lineage>
        <taxon>unclassified sequences</taxon>
        <taxon>metagenomes</taxon>
        <taxon>ecological metagenomes</taxon>
    </lineage>
</organism>
<evidence type="ECO:0000313" key="1">
    <source>
        <dbReference type="EMBL" id="MPM58559.1"/>
    </source>
</evidence>